<evidence type="ECO:0000313" key="1">
    <source>
        <dbReference type="EMBL" id="ETX07641.1"/>
    </source>
</evidence>
<dbReference type="AlphaFoldDB" id="W4MCI2"/>
<dbReference type="EMBL" id="AZHX01000411">
    <property type="protein sequence ID" value="ETX07641.1"/>
    <property type="molecule type" value="Genomic_DNA"/>
</dbReference>
<proteinExistence type="predicted"/>
<reference evidence="1 2" key="1">
    <citation type="journal article" date="2014" name="Nature">
        <title>An environmental bacterial taxon with a large and distinct metabolic repertoire.</title>
        <authorList>
            <person name="Wilson M.C."/>
            <person name="Mori T."/>
            <person name="Ruckert C."/>
            <person name="Uria A.R."/>
            <person name="Helf M.J."/>
            <person name="Takada K."/>
            <person name="Gernert C."/>
            <person name="Steffens U.A."/>
            <person name="Heycke N."/>
            <person name="Schmitt S."/>
            <person name="Rinke C."/>
            <person name="Helfrich E.J."/>
            <person name="Brachmann A.O."/>
            <person name="Gurgui C."/>
            <person name="Wakimoto T."/>
            <person name="Kracht M."/>
            <person name="Crusemann M."/>
            <person name="Hentschel U."/>
            <person name="Abe I."/>
            <person name="Matsunaga S."/>
            <person name="Kalinowski J."/>
            <person name="Takeyama H."/>
            <person name="Piel J."/>
        </authorList>
    </citation>
    <scope>NUCLEOTIDE SEQUENCE [LARGE SCALE GENOMIC DNA]</scope>
    <source>
        <strain evidence="2">TSY2</strain>
    </source>
</reference>
<keyword evidence="2" id="KW-1185">Reference proteome</keyword>
<evidence type="ECO:0000313" key="2">
    <source>
        <dbReference type="Proteomes" id="UP000019140"/>
    </source>
</evidence>
<gene>
    <name evidence="1" type="ORF">ETSY2_10070</name>
</gene>
<protein>
    <submittedName>
        <fullName evidence="1">Uncharacterized protein</fullName>
    </submittedName>
</protein>
<dbReference type="HOGENOM" id="CLU_1445197_0_0_7"/>
<sequence>MADDSRQGYAYDPRWPWWVGTVFRFSPPSPDYERQTWGHAVLQHEIVQDFMAFVRSRIGGLGSPHRYLERVDEQGYWFPLMPTLVALDIHELPVTLLPLPQPRLQGPMGPNEWIISFDLDAENESSSLFIPLGLILSRLAPVSPRPMAQVLVVWLTYRVLPVCARYGGPATWGALDQMLNPAPQP</sequence>
<accession>W4MCI2</accession>
<dbReference type="Proteomes" id="UP000019140">
    <property type="component" value="Unassembled WGS sequence"/>
</dbReference>
<name>W4MCI2_9BACT</name>
<comment type="caution">
    <text evidence="1">The sequence shown here is derived from an EMBL/GenBank/DDBJ whole genome shotgun (WGS) entry which is preliminary data.</text>
</comment>
<organism evidence="1 2">
    <name type="scientific">Candidatus Entotheonella gemina</name>
    <dbReference type="NCBI Taxonomy" id="1429439"/>
    <lineage>
        <taxon>Bacteria</taxon>
        <taxon>Pseudomonadati</taxon>
        <taxon>Nitrospinota/Tectimicrobiota group</taxon>
        <taxon>Candidatus Tectimicrobiota</taxon>
        <taxon>Candidatus Entotheonellia</taxon>
        <taxon>Candidatus Entotheonellales</taxon>
        <taxon>Candidatus Entotheonellaceae</taxon>
        <taxon>Candidatus Entotheonella</taxon>
    </lineage>
</organism>